<feature type="domain" description="Major facilitator superfamily (MFS) profile" evidence="8">
    <location>
        <begin position="26"/>
        <end position="484"/>
    </location>
</feature>
<feature type="transmembrane region" description="Helical" evidence="7">
    <location>
        <begin position="23"/>
        <end position="48"/>
    </location>
</feature>
<accession>A0ABQ5QYD8</accession>
<evidence type="ECO:0000256" key="4">
    <source>
        <dbReference type="ARBA" id="ARBA00022692"/>
    </source>
</evidence>
<feature type="transmembrane region" description="Helical" evidence="7">
    <location>
        <begin position="91"/>
        <end position="111"/>
    </location>
</feature>
<evidence type="ECO:0000256" key="3">
    <source>
        <dbReference type="ARBA" id="ARBA00022475"/>
    </source>
</evidence>
<feature type="transmembrane region" description="Helical" evidence="7">
    <location>
        <begin position="349"/>
        <end position="366"/>
    </location>
</feature>
<dbReference type="RefSeq" id="WP_281898867.1">
    <property type="nucleotide sequence ID" value="NZ_BSDI01000022.1"/>
</dbReference>
<feature type="transmembrane region" description="Helical" evidence="7">
    <location>
        <begin position="282"/>
        <end position="307"/>
    </location>
</feature>
<dbReference type="NCBIfam" id="TIGR00711">
    <property type="entry name" value="efflux_EmrB"/>
    <property type="match status" value="1"/>
</dbReference>
<keyword evidence="6 7" id="KW-0472">Membrane</keyword>
<dbReference type="PROSITE" id="PS50850">
    <property type="entry name" value="MFS"/>
    <property type="match status" value="1"/>
</dbReference>
<evidence type="ECO:0000259" key="8">
    <source>
        <dbReference type="PROSITE" id="PS50850"/>
    </source>
</evidence>
<feature type="transmembrane region" description="Helical" evidence="7">
    <location>
        <begin position="319"/>
        <end position="337"/>
    </location>
</feature>
<feature type="transmembrane region" description="Helical" evidence="7">
    <location>
        <begin position="117"/>
        <end position="140"/>
    </location>
</feature>
<comment type="subcellular location">
    <subcellularLocation>
        <location evidence="1">Cell membrane</location>
        <topology evidence="1">Multi-pass membrane protein</topology>
    </subcellularLocation>
</comment>
<dbReference type="SUPFAM" id="SSF103473">
    <property type="entry name" value="MFS general substrate transporter"/>
    <property type="match status" value="1"/>
</dbReference>
<gene>
    <name evidence="9" type="ORF">Pa4123_45800</name>
</gene>
<name>A0ABQ5QYD8_9ACTN</name>
<proteinExistence type="predicted"/>
<feature type="transmembrane region" description="Helical" evidence="7">
    <location>
        <begin position="180"/>
        <end position="200"/>
    </location>
</feature>
<keyword evidence="10" id="KW-1185">Reference proteome</keyword>
<dbReference type="Gene3D" id="1.20.1250.20">
    <property type="entry name" value="MFS general substrate transporter like domains"/>
    <property type="match status" value="2"/>
</dbReference>
<dbReference type="CDD" id="cd17503">
    <property type="entry name" value="MFS_LmrB_MDR_like"/>
    <property type="match status" value="1"/>
</dbReference>
<evidence type="ECO:0000256" key="6">
    <source>
        <dbReference type="ARBA" id="ARBA00023136"/>
    </source>
</evidence>
<dbReference type="InterPro" id="IPR004638">
    <property type="entry name" value="EmrB-like"/>
</dbReference>
<dbReference type="PANTHER" id="PTHR42718:SF46">
    <property type="entry name" value="BLR6921 PROTEIN"/>
    <property type="match status" value="1"/>
</dbReference>
<feature type="transmembrane region" description="Helical" evidence="7">
    <location>
        <begin position="60"/>
        <end position="79"/>
    </location>
</feature>
<evidence type="ECO:0000256" key="1">
    <source>
        <dbReference type="ARBA" id="ARBA00004651"/>
    </source>
</evidence>
<keyword evidence="5 7" id="KW-1133">Transmembrane helix</keyword>
<dbReference type="InterPro" id="IPR036259">
    <property type="entry name" value="MFS_trans_sf"/>
</dbReference>
<sequence length="495" mass="51259">MTERAAASPDTTGDAPEKLDRRIYLLTLTVVAGVIMSVFDTTVVIVALDELSRQLHAPLSTVQWVVTAYLLALAVVIPLSGWATDRYGARTAWLVAVTGFTAGSVLSGLAWNIESLIAFRVVQGLAGGMMMPVGQALLVVSAGPRRMGRVMGILSVPMVLGPVLGPILGGLVVQEVGWRWIFFVNLPTGLVALALALTLLPATPPARKGKRLDVPGLVLLASGLVATLYGLSRAASAGGFTGSTTIACLAAGLALLAGFTVYSRARGDAAIIDVRLYTNKVFAAASANTLLLAAAMYGALLLLPLYFQSVRGNGALDTGLLLMPLGLGAATAMPIAGRLTDRLGPRRPMLIGLGCALLGTLAYTRIGPDTGYPLLAIALYVSGLGMGATMTPNMVATYISLPKADVPRASSAYGIQRQVGASFGAALYAVVLSRNVDRHLDGGSPDPARLAGAFNDTFWLAFVLTAAMIGTAMLLPMRAPAPARPSAAPEEPARA</sequence>
<reference evidence="9" key="1">
    <citation type="submission" date="2022-12" db="EMBL/GenBank/DDBJ databases">
        <title>New Phytohabitans aurantiacus sp. RD004123 nov., an actinomycete isolated from soil.</title>
        <authorList>
            <person name="Triningsih D.W."/>
            <person name="Harunari E."/>
            <person name="Igarashi Y."/>
        </authorList>
    </citation>
    <scope>NUCLEOTIDE SEQUENCE</scope>
    <source>
        <strain evidence="9">RD004123</strain>
    </source>
</reference>
<dbReference type="Proteomes" id="UP001144280">
    <property type="component" value="Unassembled WGS sequence"/>
</dbReference>
<dbReference type="InterPro" id="IPR020846">
    <property type="entry name" value="MFS_dom"/>
</dbReference>
<evidence type="ECO:0000256" key="2">
    <source>
        <dbReference type="ARBA" id="ARBA00022448"/>
    </source>
</evidence>
<protein>
    <submittedName>
        <fullName evidence="9">MFS transporter</fullName>
    </submittedName>
</protein>
<evidence type="ECO:0000256" key="7">
    <source>
        <dbReference type="SAM" id="Phobius"/>
    </source>
</evidence>
<evidence type="ECO:0000313" key="9">
    <source>
        <dbReference type="EMBL" id="GLH99305.1"/>
    </source>
</evidence>
<feature type="transmembrane region" description="Helical" evidence="7">
    <location>
        <begin position="372"/>
        <end position="399"/>
    </location>
</feature>
<evidence type="ECO:0000313" key="10">
    <source>
        <dbReference type="Proteomes" id="UP001144280"/>
    </source>
</evidence>
<dbReference type="PANTHER" id="PTHR42718">
    <property type="entry name" value="MAJOR FACILITATOR SUPERFAMILY MULTIDRUG TRANSPORTER MFSC"/>
    <property type="match status" value="1"/>
</dbReference>
<keyword evidence="2" id="KW-0813">Transport</keyword>
<feature type="transmembrane region" description="Helical" evidence="7">
    <location>
        <begin position="212"/>
        <end position="231"/>
    </location>
</feature>
<comment type="caution">
    <text evidence="9">The sequence shown here is derived from an EMBL/GenBank/DDBJ whole genome shotgun (WGS) entry which is preliminary data.</text>
</comment>
<evidence type="ECO:0000256" key="5">
    <source>
        <dbReference type="ARBA" id="ARBA00022989"/>
    </source>
</evidence>
<dbReference type="EMBL" id="BSDI01000022">
    <property type="protein sequence ID" value="GLH99305.1"/>
    <property type="molecule type" value="Genomic_DNA"/>
</dbReference>
<organism evidence="9 10">
    <name type="scientific">Phytohabitans aurantiacus</name>
    <dbReference type="NCBI Taxonomy" id="3016789"/>
    <lineage>
        <taxon>Bacteria</taxon>
        <taxon>Bacillati</taxon>
        <taxon>Actinomycetota</taxon>
        <taxon>Actinomycetes</taxon>
        <taxon>Micromonosporales</taxon>
        <taxon>Micromonosporaceae</taxon>
    </lineage>
</organism>
<dbReference type="InterPro" id="IPR011701">
    <property type="entry name" value="MFS"/>
</dbReference>
<feature type="transmembrane region" description="Helical" evidence="7">
    <location>
        <begin position="457"/>
        <end position="475"/>
    </location>
</feature>
<keyword evidence="4 7" id="KW-0812">Transmembrane</keyword>
<feature type="transmembrane region" description="Helical" evidence="7">
    <location>
        <begin position="152"/>
        <end position="174"/>
    </location>
</feature>
<keyword evidence="3" id="KW-1003">Cell membrane</keyword>
<dbReference type="Pfam" id="PF07690">
    <property type="entry name" value="MFS_1"/>
    <property type="match status" value="1"/>
</dbReference>
<feature type="transmembrane region" description="Helical" evidence="7">
    <location>
        <begin position="237"/>
        <end position="262"/>
    </location>
</feature>